<protein>
    <submittedName>
        <fullName evidence="1">Uncharacterized protein</fullName>
    </submittedName>
</protein>
<gene>
    <name evidence="1" type="ORF">X943_001728</name>
</gene>
<dbReference type="Proteomes" id="UP001195914">
    <property type="component" value="Unassembled WGS sequence"/>
</dbReference>
<evidence type="ECO:0000313" key="2">
    <source>
        <dbReference type="Proteomes" id="UP001195914"/>
    </source>
</evidence>
<reference evidence="1" key="1">
    <citation type="journal article" date="2014" name="Nucleic Acids Res.">
        <title>The evolutionary dynamics of variant antigen genes in Babesia reveal a history of genomic innovation underlying host-parasite interaction.</title>
        <authorList>
            <person name="Jackson A.P."/>
            <person name="Otto T.D."/>
            <person name="Darby A."/>
            <person name="Ramaprasad A."/>
            <person name="Xia D."/>
            <person name="Echaide I.E."/>
            <person name="Farber M."/>
            <person name="Gahlot S."/>
            <person name="Gamble J."/>
            <person name="Gupta D."/>
            <person name="Gupta Y."/>
            <person name="Jackson L."/>
            <person name="Malandrin L."/>
            <person name="Malas T.B."/>
            <person name="Moussa E."/>
            <person name="Nair M."/>
            <person name="Reid A.J."/>
            <person name="Sanders M."/>
            <person name="Sharma J."/>
            <person name="Tracey A."/>
            <person name="Quail M.A."/>
            <person name="Weir W."/>
            <person name="Wastling J.M."/>
            <person name="Hall N."/>
            <person name="Willadsen P."/>
            <person name="Lingelbach K."/>
            <person name="Shiels B."/>
            <person name="Tait A."/>
            <person name="Berriman M."/>
            <person name="Allred D.R."/>
            <person name="Pain A."/>
        </authorList>
    </citation>
    <scope>NUCLEOTIDE SEQUENCE</scope>
    <source>
        <strain evidence="1">1802A</strain>
    </source>
</reference>
<keyword evidence="2" id="KW-1185">Reference proteome</keyword>
<proteinExistence type="predicted"/>
<comment type="caution">
    <text evidence="1">The sequence shown here is derived from an EMBL/GenBank/DDBJ whole genome shotgun (WGS) entry which is preliminary data.</text>
</comment>
<accession>A0AAD9GJJ4</accession>
<evidence type="ECO:0000313" key="1">
    <source>
        <dbReference type="EMBL" id="KAK1939630.1"/>
    </source>
</evidence>
<name>A0AAD9GJJ4_BABDI</name>
<reference evidence="1" key="2">
    <citation type="submission" date="2021-05" db="EMBL/GenBank/DDBJ databases">
        <authorList>
            <person name="Pain A."/>
        </authorList>
    </citation>
    <scope>NUCLEOTIDE SEQUENCE</scope>
    <source>
        <strain evidence="1">1802A</strain>
    </source>
</reference>
<sequence>MVTRKLVLQESKGYTIFPSAQSIRQCGLFGIDSDENDVSTTPDTYLPQCIPVNTRYVSFDDLDSFIERNMNELDHVGTNRNDVKTNNCDTTFPGEERLESATDKSWEDAIVDCRIDLPDESVGSEDPIDVTEGCYMGRMDMSFHRSVRGNSIIYDVGSQDMGGITYRPSSNGLHRSHHSSHIEKCDFGDNISPTRCFSRISNGIHMNRKLSNSTNDKWMLQPIVPLSDKAIASAFSKHTNMDTETVLFDSHTTHFYNVEASSITEEPTNPTVATKGDWKPRDIKMCSPFKACRGEVTKITKSGGPIHGDASHSKPRRILDIAPSALEGLFVVIADSDMGTDVDSYEHLYKAEFDLLIERKEYVDIREMEEWRCQAGLRTDQIGHHHTAFNRFLRLHCKHFGRRVYPYRGELDSLASKSIHVLDPHTKKFEVGIMITKTYRHDIRRTKKRHPMDMGHFSDSIPDEPLSGRFSNIAAIQIPTHRLFDYETDIRRVPNSSVKAEASNTYQLYGETIEDGFKMSPSIGIRHAFSDFQMSPKDDRHFKASANLQQMFTFQCQKETNMIPDAPSANRRNFTLKILLRFPYLDLKQLGLTTF</sequence>
<dbReference type="AlphaFoldDB" id="A0AAD9GJJ4"/>
<dbReference type="EMBL" id="JAHBMH010000007">
    <property type="protein sequence ID" value="KAK1939630.1"/>
    <property type="molecule type" value="Genomic_DNA"/>
</dbReference>
<organism evidence="1 2">
    <name type="scientific">Babesia divergens</name>
    <dbReference type="NCBI Taxonomy" id="32595"/>
    <lineage>
        <taxon>Eukaryota</taxon>
        <taxon>Sar</taxon>
        <taxon>Alveolata</taxon>
        <taxon>Apicomplexa</taxon>
        <taxon>Aconoidasida</taxon>
        <taxon>Piroplasmida</taxon>
        <taxon>Babesiidae</taxon>
        <taxon>Babesia</taxon>
    </lineage>
</organism>